<dbReference type="GO" id="GO:0004175">
    <property type="term" value="F:endopeptidase activity"/>
    <property type="evidence" value="ECO:0007669"/>
    <property type="project" value="UniProtKB-ARBA"/>
</dbReference>
<dbReference type="EMBL" id="LR134117">
    <property type="protein sequence ID" value="VDZ57726.1"/>
    <property type="molecule type" value="Genomic_DNA"/>
</dbReference>
<name>A0A447KRM8_SEROD</name>
<feature type="transmembrane region" description="Helical" evidence="1">
    <location>
        <begin position="118"/>
        <end position="141"/>
    </location>
</feature>
<dbReference type="GO" id="GO:0080120">
    <property type="term" value="P:CAAX-box protein maturation"/>
    <property type="evidence" value="ECO:0007669"/>
    <property type="project" value="UniProtKB-ARBA"/>
</dbReference>
<evidence type="ECO:0000259" key="2">
    <source>
        <dbReference type="Pfam" id="PF02517"/>
    </source>
</evidence>
<evidence type="ECO:0000256" key="1">
    <source>
        <dbReference type="SAM" id="Phobius"/>
    </source>
</evidence>
<keyword evidence="1" id="KW-0812">Transmembrane</keyword>
<feature type="transmembrane region" description="Helical" evidence="1">
    <location>
        <begin position="153"/>
        <end position="169"/>
    </location>
</feature>
<feature type="transmembrane region" description="Helical" evidence="1">
    <location>
        <begin position="76"/>
        <end position="98"/>
    </location>
</feature>
<feature type="transmembrane region" description="Helical" evidence="1">
    <location>
        <begin position="40"/>
        <end position="64"/>
    </location>
</feature>
<evidence type="ECO:0000313" key="4">
    <source>
        <dbReference type="Proteomes" id="UP000281391"/>
    </source>
</evidence>
<proteinExistence type="predicted"/>
<dbReference type="RefSeq" id="WP_004958662.1">
    <property type="nucleotide sequence ID" value="NZ_LR134117.1"/>
</dbReference>
<feature type="transmembrane region" description="Helical" evidence="1">
    <location>
        <begin position="175"/>
        <end position="196"/>
    </location>
</feature>
<dbReference type="Proteomes" id="UP000281391">
    <property type="component" value="Chromosome"/>
</dbReference>
<reference evidence="3 4" key="1">
    <citation type="submission" date="2018-12" db="EMBL/GenBank/DDBJ databases">
        <authorList>
            <consortium name="Pathogen Informatics"/>
        </authorList>
    </citation>
    <scope>NUCLEOTIDE SEQUENCE [LARGE SCALE GENOMIC DNA]</scope>
    <source>
        <strain evidence="3 4">NCTC11214</strain>
    </source>
</reference>
<evidence type="ECO:0000313" key="3">
    <source>
        <dbReference type="EMBL" id="VDZ57726.1"/>
    </source>
</evidence>
<gene>
    <name evidence="3" type="ORF">NCTC11214_02542</name>
</gene>
<dbReference type="AlphaFoldDB" id="A0A447KRM8"/>
<dbReference type="InterPro" id="IPR003675">
    <property type="entry name" value="Rce1/LyrA-like_dom"/>
</dbReference>
<accession>A0A447KRM8</accession>
<keyword evidence="1" id="KW-1133">Transmembrane helix</keyword>
<feature type="transmembrane region" description="Helical" evidence="1">
    <location>
        <begin position="12"/>
        <end position="34"/>
    </location>
</feature>
<dbReference type="Pfam" id="PF02517">
    <property type="entry name" value="Rce1-like"/>
    <property type="match status" value="1"/>
</dbReference>
<keyword evidence="1" id="KW-0472">Membrane</keyword>
<feature type="domain" description="CAAX prenyl protease 2/Lysostaphin resistance protein A-like" evidence="2">
    <location>
        <begin position="118"/>
        <end position="188"/>
    </location>
</feature>
<protein>
    <recommendedName>
        <fullName evidence="2">CAAX prenyl protease 2/Lysostaphin resistance protein A-like domain-containing protein</fullName>
    </recommendedName>
</protein>
<sequence length="198" mass="22114">MISLINKFSILLYGVASIALFKFFQDSILLNLWLLKTFDLTFLGLSITKTVIGIVFALSFVHVLNNSLQDNRILSGIINLRSAWFALAILASYTAAYYLTPTEPYMQNFLKGLSSQEIAVKVISIIILTPILEELIFRGIFLSSFLNLLGERLGYIAGGIIVSTVFAWMHSQYSIQTQILMFTVSVIFFAQPGIIAKV</sequence>
<organism evidence="3 4">
    <name type="scientific">Serratia odorifera</name>
    <dbReference type="NCBI Taxonomy" id="618"/>
    <lineage>
        <taxon>Bacteria</taxon>
        <taxon>Pseudomonadati</taxon>
        <taxon>Pseudomonadota</taxon>
        <taxon>Gammaproteobacteria</taxon>
        <taxon>Enterobacterales</taxon>
        <taxon>Yersiniaceae</taxon>
        <taxon>Serratia</taxon>
    </lineage>
</organism>
<dbReference type="KEGG" id="sof:NCTC11214_02542"/>